<sequence>MVDSGLFNVATSVITKLGFSALREIGSGVIDELDKLQHTLSANKVVLLDVDEQQFKSHEVEDWILKLRDVFQDIDDLTTCITQIVGGYIKEDRTKNISPKLFYIHDLEENDDIKFVQNHYVLQP</sequence>
<gene>
    <name evidence="5" type="ORF">E5676_scaffold29G00650</name>
</gene>
<evidence type="ECO:0000259" key="4">
    <source>
        <dbReference type="Pfam" id="PF18052"/>
    </source>
</evidence>
<organism evidence="5 6">
    <name type="scientific">Cucumis melo var. makuwa</name>
    <name type="common">Oriental melon</name>
    <dbReference type="NCBI Taxonomy" id="1194695"/>
    <lineage>
        <taxon>Eukaryota</taxon>
        <taxon>Viridiplantae</taxon>
        <taxon>Streptophyta</taxon>
        <taxon>Embryophyta</taxon>
        <taxon>Tracheophyta</taxon>
        <taxon>Spermatophyta</taxon>
        <taxon>Magnoliopsida</taxon>
        <taxon>eudicotyledons</taxon>
        <taxon>Gunneridae</taxon>
        <taxon>Pentapetalae</taxon>
        <taxon>rosids</taxon>
        <taxon>fabids</taxon>
        <taxon>Cucurbitales</taxon>
        <taxon>Cucurbitaceae</taxon>
        <taxon>Benincaseae</taxon>
        <taxon>Cucumis</taxon>
    </lineage>
</organism>
<reference evidence="5 6" key="1">
    <citation type="submission" date="2019-08" db="EMBL/GenBank/DDBJ databases">
        <title>Draft genome sequences of two oriental melons (Cucumis melo L. var makuwa).</title>
        <authorList>
            <person name="Kwon S.-Y."/>
        </authorList>
    </citation>
    <scope>NUCLEOTIDE SEQUENCE [LARGE SCALE GENOMIC DNA]</scope>
    <source>
        <strain evidence="6">cv. Chang Bougi</strain>
        <tissue evidence="5">Leaf</tissue>
    </source>
</reference>
<comment type="caution">
    <text evidence="5">The sequence shown here is derived from an EMBL/GenBank/DDBJ whole genome shotgun (WGS) entry which is preliminary data.</text>
</comment>
<name>A0A5D3BT36_CUCMM</name>
<evidence type="ECO:0000256" key="1">
    <source>
        <dbReference type="ARBA" id="ARBA00022737"/>
    </source>
</evidence>
<protein>
    <submittedName>
        <fullName evidence="5">Putative disease resistance protein RGA4</fullName>
    </submittedName>
</protein>
<proteinExistence type="predicted"/>
<dbReference type="GO" id="GO:0006952">
    <property type="term" value="P:defense response"/>
    <property type="evidence" value="ECO:0007669"/>
    <property type="project" value="UniProtKB-KW"/>
</dbReference>
<feature type="domain" description="Disease resistance N-terminal" evidence="4">
    <location>
        <begin position="11"/>
        <end position="77"/>
    </location>
</feature>
<keyword evidence="3" id="KW-0611">Plant defense</keyword>
<dbReference type="EMBL" id="SSTD01016227">
    <property type="protein sequence ID" value="TYK01376.1"/>
    <property type="molecule type" value="Genomic_DNA"/>
</dbReference>
<dbReference type="Proteomes" id="UP000321947">
    <property type="component" value="Unassembled WGS sequence"/>
</dbReference>
<dbReference type="Pfam" id="PF18052">
    <property type="entry name" value="Rx_N"/>
    <property type="match status" value="1"/>
</dbReference>
<dbReference type="AlphaFoldDB" id="A0A5D3BT36"/>
<evidence type="ECO:0000313" key="5">
    <source>
        <dbReference type="EMBL" id="TYK01376.1"/>
    </source>
</evidence>
<evidence type="ECO:0000256" key="2">
    <source>
        <dbReference type="ARBA" id="ARBA00022741"/>
    </source>
</evidence>
<dbReference type="Gene3D" id="1.20.5.4130">
    <property type="match status" value="1"/>
</dbReference>
<keyword evidence="1" id="KW-0677">Repeat</keyword>
<keyword evidence="2" id="KW-0547">Nucleotide-binding</keyword>
<dbReference type="GO" id="GO:0000166">
    <property type="term" value="F:nucleotide binding"/>
    <property type="evidence" value="ECO:0007669"/>
    <property type="project" value="UniProtKB-KW"/>
</dbReference>
<accession>A0A5D3BT36</accession>
<evidence type="ECO:0000256" key="3">
    <source>
        <dbReference type="ARBA" id="ARBA00022821"/>
    </source>
</evidence>
<evidence type="ECO:0000313" key="6">
    <source>
        <dbReference type="Proteomes" id="UP000321947"/>
    </source>
</evidence>
<dbReference type="InterPro" id="IPR041118">
    <property type="entry name" value="Rx_N"/>
</dbReference>